<gene>
    <name evidence="2" type="primary">ERCC6</name>
    <name evidence="2" type="ORF">TNIN_383631</name>
</gene>
<dbReference type="PANTHER" id="PTHR47055:SF2">
    <property type="entry name" value="PIGGYBAC TRANSPOSABLE ELEMENT-DERIVED PROTEIN 2-RELATED"/>
    <property type="match status" value="1"/>
</dbReference>
<reference evidence="2" key="1">
    <citation type="submission" date="2020-08" db="EMBL/GenBank/DDBJ databases">
        <title>Multicomponent nature underlies the extraordinary mechanical properties of spider dragline silk.</title>
        <authorList>
            <person name="Kono N."/>
            <person name="Nakamura H."/>
            <person name="Mori M."/>
            <person name="Yoshida Y."/>
            <person name="Ohtoshi R."/>
            <person name="Malay A.D."/>
            <person name="Moran D.A.P."/>
            <person name="Tomita M."/>
            <person name="Numata K."/>
            <person name="Arakawa K."/>
        </authorList>
    </citation>
    <scope>NUCLEOTIDE SEQUENCE</scope>
</reference>
<name>A0A8X6XN24_9ARAC</name>
<proteinExistence type="predicted"/>
<dbReference type="EMBL" id="BMAV01010880">
    <property type="protein sequence ID" value="GFY56289.1"/>
    <property type="molecule type" value="Genomic_DNA"/>
</dbReference>
<keyword evidence="3" id="KW-1185">Reference proteome</keyword>
<feature type="domain" description="PiggyBac transposable element-derived protein" evidence="1">
    <location>
        <begin position="1"/>
        <end position="81"/>
    </location>
</feature>
<dbReference type="Proteomes" id="UP000886998">
    <property type="component" value="Unassembled WGS sequence"/>
</dbReference>
<accession>A0A8X6XN24</accession>
<dbReference type="AlphaFoldDB" id="A0A8X6XN24"/>
<sequence length="182" mass="20795">MTCDRFETILLNLHVADNSNLDPLDKFTKLQPLINKLNEQRMKFVPNESYFGTDEFMVPYFERHGCQLFIRRKPIHFDYKFGSVGHQATGKGRKDCIDNPPLESDVILKNKKTGSFDYQIDGNGNIVCRGQDNNVVTVASSAAGVNPLSCRSLFSSTEKENFSPAAEHDKSIQLVYRRRRWS</sequence>
<protein>
    <submittedName>
        <fullName evidence="2">Chimeric ERCC6-PGBD3 protein</fullName>
    </submittedName>
</protein>
<evidence type="ECO:0000313" key="3">
    <source>
        <dbReference type="Proteomes" id="UP000886998"/>
    </source>
</evidence>
<evidence type="ECO:0000313" key="2">
    <source>
        <dbReference type="EMBL" id="GFY56289.1"/>
    </source>
</evidence>
<dbReference type="PANTHER" id="PTHR47055">
    <property type="entry name" value="DDE_TNP_1_7 DOMAIN-CONTAINING PROTEIN"/>
    <property type="match status" value="1"/>
</dbReference>
<evidence type="ECO:0000259" key="1">
    <source>
        <dbReference type="Pfam" id="PF13843"/>
    </source>
</evidence>
<dbReference type="InterPro" id="IPR029526">
    <property type="entry name" value="PGBD"/>
</dbReference>
<dbReference type="InterPro" id="IPR052638">
    <property type="entry name" value="PiggyBac_TE-derived"/>
</dbReference>
<dbReference type="GO" id="GO:0043565">
    <property type="term" value="F:sequence-specific DNA binding"/>
    <property type="evidence" value="ECO:0007669"/>
    <property type="project" value="TreeGrafter"/>
</dbReference>
<dbReference type="OrthoDB" id="6437305at2759"/>
<dbReference type="Pfam" id="PF13843">
    <property type="entry name" value="DDE_Tnp_1_7"/>
    <property type="match status" value="1"/>
</dbReference>
<comment type="caution">
    <text evidence="2">The sequence shown here is derived from an EMBL/GenBank/DDBJ whole genome shotgun (WGS) entry which is preliminary data.</text>
</comment>
<organism evidence="2 3">
    <name type="scientific">Trichonephila inaurata madagascariensis</name>
    <dbReference type="NCBI Taxonomy" id="2747483"/>
    <lineage>
        <taxon>Eukaryota</taxon>
        <taxon>Metazoa</taxon>
        <taxon>Ecdysozoa</taxon>
        <taxon>Arthropoda</taxon>
        <taxon>Chelicerata</taxon>
        <taxon>Arachnida</taxon>
        <taxon>Araneae</taxon>
        <taxon>Araneomorphae</taxon>
        <taxon>Entelegynae</taxon>
        <taxon>Araneoidea</taxon>
        <taxon>Nephilidae</taxon>
        <taxon>Trichonephila</taxon>
        <taxon>Trichonephila inaurata</taxon>
    </lineage>
</organism>